<evidence type="ECO:0008006" key="3">
    <source>
        <dbReference type="Google" id="ProtNLM"/>
    </source>
</evidence>
<gene>
    <name evidence="1" type="ORF">HMC16_00115</name>
</gene>
<reference evidence="1 2" key="1">
    <citation type="submission" date="2020-05" db="EMBL/GenBank/DDBJ databases">
        <title>Descriptions of Corynebacterium xxxx sp. nov., Corynebacterium yyyy sp. nov. and Corynebacterium zzzz sp. nov.</title>
        <authorList>
            <person name="Zhang G."/>
        </authorList>
    </citation>
    <scope>NUCLEOTIDE SEQUENCE [LARGE SCALE GENOMIC DNA]</scope>
    <source>
        <strain evidence="2">zg-915</strain>
    </source>
</reference>
<sequence>MIQEMPWAEMMADEIAGQAMVVRDVVSPPVRASDPDPIEEGTAREVAAWLRHLGFTTHRRTIQRWIDEGKLEARKMEDGRVIVRLEEARDLAKR</sequence>
<dbReference type="Proteomes" id="UP000581408">
    <property type="component" value="Unassembled WGS sequence"/>
</dbReference>
<name>A0A838CG04_9CORY</name>
<dbReference type="RefSeq" id="WP_181193760.1">
    <property type="nucleotide sequence ID" value="NZ_JABFEE010000001.1"/>
</dbReference>
<dbReference type="EMBL" id="JABFEE010000001">
    <property type="protein sequence ID" value="MBA1834151.1"/>
    <property type="molecule type" value="Genomic_DNA"/>
</dbReference>
<organism evidence="1 2">
    <name type="scientific">Corynebacterium wankanglinii</name>
    <dbReference type="NCBI Taxonomy" id="2735136"/>
    <lineage>
        <taxon>Bacteria</taxon>
        <taxon>Bacillati</taxon>
        <taxon>Actinomycetota</taxon>
        <taxon>Actinomycetes</taxon>
        <taxon>Mycobacteriales</taxon>
        <taxon>Corynebacteriaceae</taxon>
        <taxon>Corynebacterium</taxon>
    </lineage>
</organism>
<comment type="caution">
    <text evidence="1">The sequence shown here is derived from an EMBL/GenBank/DDBJ whole genome shotgun (WGS) entry which is preliminary data.</text>
</comment>
<dbReference type="AlphaFoldDB" id="A0A838CG04"/>
<evidence type="ECO:0000313" key="1">
    <source>
        <dbReference type="EMBL" id="MBA1834151.1"/>
    </source>
</evidence>
<evidence type="ECO:0000313" key="2">
    <source>
        <dbReference type="Proteomes" id="UP000581408"/>
    </source>
</evidence>
<proteinExistence type="predicted"/>
<accession>A0A838CG04</accession>
<protein>
    <recommendedName>
        <fullName evidence="3">Helix-turn-helix domain-containing protein</fullName>
    </recommendedName>
</protein>